<keyword evidence="3" id="KW-1185">Reference proteome</keyword>
<evidence type="ECO:0000313" key="2">
    <source>
        <dbReference type="EMBL" id="GII21277.1"/>
    </source>
</evidence>
<dbReference type="RefSeq" id="WP_168112541.1">
    <property type="nucleotide sequence ID" value="NZ_BOON01000006.1"/>
</dbReference>
<protein>
    <recommendedName>
        <fullName evidence="1">ER-bound oxygenase mpaB/mpaB'/Rubber oxygenase catalytic domain-containing protein</fullName>
    </recommendedName>
</protein>
<dbReference type="PANTHER" id="PTHR36151:SF3">
    <property type="entry name" value="ER-BOUND OXYGENASE MPAB_MPAB'_RUBBER OXYGENASE CATALYTIC DOMAIN-CONTAINING PROTEIN"/>
    <property type="match status" value="1"/>
</dbReference>
<feature type="domain" description="ER-bound oxygenase mpaB/mpaB'/Rubber oxygenase catalytic" evidence="1">
    <location>
        <begin position="19"/>
        <end position="253"/>
    </location>
</feature>
<gene>
    <name evidence="2" type="ORF">Pme01_08740</name>
</gene>
<sequence>MGSGDDNGLGLFGPGSVTWRVHSEPIIALGGLRALYLQPAHPRAMAGVAQNSDFRTDPWGRLARTSIYVATVVYGTTEQANRAGERLRGLHARMWATDPHTGERFRIDEPDLLRWVHVTEIDSFLTTARRAGVALTDDEADRYVHEQRRAAELVGLAADEVPGSVAEIQEYYREVLPRLRMTREAAESLLFLSAPPMRWGLGYTPARAAWLGLAALGIGLLPPWARKLYGLPALPTTDLTASLSARALRLTLRALPRNLFEGPIYKSAMARAARATPTVGDRSTPGSA</sequence>
<dbReference type="Pfam" id="PF09995">
    <property type="entry name" value="MPAB_Lcp_cat"/>
    <property type="match status" value="1"/>
</dbReference>
<dbReference type="PANTHER" id="PTHR36151">
    <property type="entry name" value="BLR2777 PROTEIN"/>
    <property type="match status" value="1"/>
</dbReference>
<name>A0A8J3WYK7_9ACTN</name>
<reference evidence="2" key="1">
    <citation type="submission" date="2021-01" db="EMBL/GenBank/DDBJ databases">
        <title>Whole genome shotgun sequence of Planosporangium mesophilum NBRC 109066.</title>
        <authorList>
            <person name="Komaki H."/>
            <person name="Tamura T."/>
        </authorList>
    </citation>
    <scope>NUCLEOTIDE SEQUENCE</scope>
    <source>
        <strain evidence="2">NBRC 109066</strain>
    </source>
</reference>
<evidence type="ECO:0000259" key="1">
    <source>
        <dbReference type="Pfam" id="PF09995"/>
    </source>
</evidence>
<dbReference type="InterPro" id="IPR018713">
    <property type="entry name" value="MPAB/Lcp_cat_dom"/>
</dbReference>
<dbReference type="EMBL" id="BOON01000006">
    <property type="protein sequence ID" value="GII21277.1"/>
    <property type="molecule type" value="Genomic_DNA"/>
</dbReference>
<dbReference type="GO" id="GO:0016491">
    <property type="term" value="F:oxidoreductase activity"/>
    <property type="evidence" value="ECO:0007669"/>
    <property type="project" value="InterPro"/>
</dbReference>
<accession>A0A8J3WYK7</accession>
<proteinExistence type="predicted"/>
<dbReference type="AlphaFoldDB" id="A0A8J3WYK7"/>
<comment type="caution">
    <text evidence="2">The sequence shown here is derived from an EMBL/GenBank/DDBJ whole genome shotgun (WGS) entry which is preliminary data.</text>
</comment>
<dbReference type="Proteomes" id="UP000599074">
    <property type="component" value="Unassembled WGS sequence"/>
</dbReference>
<organism evidence="2 3">
    <name type="scientific">Planosporangium mesophilum</name>
    <dbReference type="NCBI Taxonomy" id="689768"/>
    <lineage>
        <taxon>Bacteria</taxon>
        <taxon>Bacillati</taxon>
        <taxon>Actinomycetota</taxon>
        <taxon>Actinomycetes</taxon>
        <taxon>Micromonosporales</taxon>
        <taxon>Micromonosporaceae</taxon>
        <taxon>Planosporangium</taxon>
    </lineage>
</organism>
<evidence type="ECO:0000313" key="3">
    <source>
        <dbReference type="Proteomes" id="UP000599074"/>
    </source>
</evidence>